<dbReference type="RefSeq" id="WP_264773591.1">
    <property type="nucleotide sequence ID" value="NZ_JAPDOG010000040.1"/>
</dbReference>
<dbReference type="EMBL" id="JAPDOG010000040">
    <property type="protein sequence ID" value="MCW3784347.1"/>
    <property type="molecule type" value="Genomic_DNA"/>
</dbReference>
<name>A0ABT3J9I2_9RHOB</name>
<accession>A0ABT3J9I2</accession>
<gene>
    <name evidence="1" type="ORF">OM960_22740</name>
</gene>
<evidence type="ECO:0000313" key="2">
    <source>
        <dbReference type="Proteomes" id="UP001207582"/>
    </source>
</evidence>
<proteinExistence type="predicted"/>
<sequence>MTDKTKPTKADLPARKRREAPSVAFKLENDTLEITASGDYSRFNAGIENENVGAGVLKQLTNLGSQGKRLDVEATNVALGFVDAMKPQDAAEMLLLAQMAATHQAAMMFARRLNHVENIPQQDSAERAFNKLLRSYAAQMDTLKRYRSKGQQLVRVERVTVENGGQAIVGNVEHGGRAADE</sequence>
<dbReference type="Proteomes" id="UP001207582">
    <property type="component" value="Unassembled WGS sequence"/>
</dbReference>
<reference evidence="1 2" key="1">
    <citation type="submission" date="2022-10" db="EMBL/GenBank/DDBJ databases">
        <title>Defluviimonas sp. CAU 1641 isolated from mud.</title>
        <authorList>
            <person name="Kim W."/>
        </authorList>
    </citation>
    <scope>NUCLEOTIDE SEQUENCE [LARGE SCALE GENOMIC DNA]</scope>
    <source>
        <strain evidence="1 2">CAU 1641</strain>
    </source>
</reference>
<keyword evidence="2" id="KW-1185">Reference proteome</keyword>
<organism evidence="1 2">
    <name type="scientific">Defluviimonas salinarum</name>
    <dbReference type="NCBI Taxonomy" id="2992147"/>
    <lineage>
        <taxon>Bacteria</taxon>
        <taxon>Pseudomonadati</taxon>
        <taxon>Pseudomonadota</taxon>
        <taxon>Alphaproteobacteria</taxon>
        <taxon>Rhodobacterales</taxon>
        <taxon>Paracoccaceae</taxon>
        <taxon>Albidovulum</taxon>
    </lineage>
</organism>
<protein>
    <submittedName>
        <fullName evidence="1">Uncharacterized protein</fullName>
    </submittedName>
</protein>
<evidence type="ECO:0000313" key="1">
    <source>
        <dbReference type="EMBL" id="MCW3784347.1"/>
    </source>
</evidence>
<comment type="caution">
    <text evidence="1">The sequence shown here is derived from an EMBL/GenBank/DDBJ whole genome shotgun (WGS) entry which is preliminary data.</text>
</comment>